<dbReference type="EMBL" id="CAJPEX010002769">
    <property type="protein sequence ID" value="CAG0921476.1"/>
    <property type="molecule type" value="Genomic_DNA"/>
</dbReference>
<accession>A0A7R9BVK2</accession>
<keyword evidence="4" id="KW-0446">Lipid-binding</keyword>
<dbReference type="Pfam" id="PF00887">
    <property type="entry name" value="ACBP"/>
    <property type="match status" value="1"/>
</dbReference>
<evidence type="ECO:0000256" key="3">
    <source>
        <dbReference type="ARBA" id="ARBA00023043"/>
    </source>
</evidence>
<dbReference type="OrthoDB" id="10254927at2759"/>
<dbReference type="InterPro" id="IPR014352">
    <property type="entry name" value="FERM/acyl-CoA-bd_prot_sf"/>
</dbReference>
<evidence type="ECO:0000256" key="1">
    <source>
        <dbReference type="ARBA" id="ARBA00018419"/>
    </source>
</evidence>
<dbReference type="PRINTS" id="PR01415">
    <property type="entry name" value="ANKYRIN"/>
</dbReference>
<name>A0A7R9BVK2_9CRUS</name>
<dbReference type="EMBL" id="OA884806">
    <property type="protein sequence ID" value="CAD7281324.1"/>
    <property type="molecule type" value="Genomic_DNA"/>
</dbReference>
<proteinExistence type="predicted"/>
<keyword evidence="3 5" id="KW-0040">ANK repeat</keyword>
<dbReference type="Pfam" id="PF12796">
    <property type="entry name" value="Ank_2"/>
    <property type="match status" value="1"/>
</dbReference>
<gene>
    <name evidence="7" type="ORF">NMOB1V02_LOCUS8971</name>
</gene>
<evidence type="ECO:0000256" key="4">
    <source>
        <dbReference type="ARBA" id="ARBA00023121"/>
    </source>
</evidence>
<dbReference type="PROSITE" id="PS50088">
    <property type="entry name" value="ANK_REPEAT"/>
    <property type="match status" value="2"/>
</dbReference>
<evidence type="ECO:0000256" key="2">
    <source>
        <dbReference type="ARBA" id="ARBA00022737"/>
    </source>
</evidence>
<feature type="repeat" description="ANK" evidence="5">
    <location>
        <begin position="197"/>
        <end position="229"/>
    </location>
</feature>
<evidence type="ECO:0000313" key="7">
    <source>
        <dbReference type="EMBL" id="CAD7281324.1"/>
    </source>
</evidence>
<dbReference type="PRINTS" id="PR00689">
    <property type="entry name" value="ACOABINDINGP"/>
</dbReference>
<dbReference type="Gene3D" id="1.20.80.10">
    <property type="match status" value="1"/>
</dbReference>
<evidence type="ECO:0000256" key="5">
    <source>
        <dbReference type="PROSITE-ProRule" id="PRU00023"/>
    </source>
</evidence>
<dbReference type="SUPFAM" id="SSF47027">
    <property type="entry name" value="Acyl-CoA binding protein"/>
    <property type="match status" value="1"/>
</dbReference>
<dbReference type="Gene3D" id="1.25.40.20">
    <property type="entry name" value="Ankyrin repeat-containing domain"/>
    <property type="match status" value="1"/>
</dbReference>
<dbReference type="InterPro" id="IPR035984">
    <property type="entry name" value="Acyl-CoA-binding_sf"/>
</dbReference>
<organism evidence="7">
    <name type="scientific">Notodromas monacha</name>
    <dbReference type="NCBI Taxonomy" id="399045"/>
    <lineage>
        <taxon>Eukaryota</taxon>
        <taxon>Metazoa</taxon>
        <taxon>Ecdysozoa</taxon>
        <taxon>Arthropoda</taxon>
        <taxon>Crustacea</taxon>
        <taxon>Oligostraca</taxon>
        <taxon>Ostracoda</taxon>
        <taxon>Podocopa</taxon>
        <taxon>Podocopida</taxon>
        <taxon>Cypridocopina</taxon>
        <taxon>Cypridoidea</taxon>
        <taxon>Cyprididae</taxon>
        <taxon>Notodromas</taxon>
    </lineage>
</organism>
<dbReference type="GO" id="GO:0000062">
    <property type="term" value="F:fatty-acyl-CoA binding"/>
    <property type="evidence" value="ECO:0007669"/>
    <property type="project" value="InterPro"/>
</dbReference>
<dbReference type="SUPFAM" id="SSF48403">
    <property type="entry name" value="Ankyrin repeat"/>
    <property type="match status" value="1"/>
</dbReference>
<dbReference type="PROSITE" id="PS50297">
    <property type="entry name" value="ANK_REP_REGION"/>
    <property type="match status" value="2"/>
</dbReference>
<protein>
    <recommendedName>
        <fullName evidence="1">Acyl-CoA-binding domain-containing protein 6</fullName>
    </recommendedName>
</protein>
<dbReference type="Proteomes" id="UP000678499">
    <property type="component" value="Unassembled WGS sequence"/>
</dbReference>
<dbReference type="InterPro" id="IPR036770">
    <property type="entry name" value="Ankyrin_rpt-contain_sf"/>
</dbReference>
<feature type="domain" description="ACB" evidence="6">
    <location>
        <begin position="9"/>
        <end position="93"/>
    </location>
</feature>
<evidence type="ECO:0000313" key="8">
    <source>
        <dbReference type="Proteomes" id="UP000678499"/>
    </source>
</evidence>
<dbReference type="SMART" id="SM00248">
    <property type="entry name" value="ANK"/>
    <property type="match status" value="2"/>
</dbReference>
<keyword evidence="2" id="KW-0677">Repeat</keyword>
<dbReference type="AlphaFoldDB" id="A0A7R9BVK2"/>
<feature type="repeat" description="ANK" evidence="5">
    <location>
        <begin position="163"/>
        <end position="196"/>
    </location>
</feature>
<dbReference type="PANTHER" id="PTHR24119">
    <property type="entry name" value="ACYL-COA-BINDING DOMAIN-CONTAINING PROTEIN 6"/>
    <property type="match status" value="1"/>
</dbReference>
<sequence length="275" mass="29636">MNEEESADINADFNLASQYVRTLSSLSVEKMLEFYGLFKQAKEGPCKIPKPGLFDFEGKKKWQAWKNVGDLSQDDAKARYIDVLDNLEPEWRGKMETGNVAKKPAGFGVSVSSMYAKEKEKDSSSDTSSTLHDFIVSGSVDKAKDLLNSPDAAMLVAARDPDSGLTPLQMAADRGQAVIVAAILRVPGVDVNVADAEGQTALHYASSCGHGEVVDLLLAAGADTGVKDNDGLGPVDVAFDDDVARRLKRSSSSSLSSLGYADEFADRRSHTHTNW</sequence>
<reference evidence="7" key="1">
    <citation type="submission" date="2020-11" db="EMBL/GenBank/DDBJ databases">
        <authorList>
            <person name="Tran Van P."/>
        </authorList>
    </citation>
    <scope>NUCLEOTIDE SEQUENCE</scope>
</reference>
<dbReference type="PANTHER" id="PTHR24119:SF0">
    <property type="entry name" value="ACYL-COA-BINDING DOMAIN-CONTAINING PROTEIN 6"/>
    <property type="match status" value="1"/>
</dbReference>
<keyword evidence="8" id="KW-1185">Reference proteome</keyword>
<dbReference type="PROSITE" id="PS51228">
    <property type="entry name" value="ACB_2"/>
    <property type="match status" value="1"/>
</dbReference>
<dbReference type="InterPro" id="IPR000582">
    <property type="entry name" value="Acyl-CoA-binding_protein"/>
</dbReference>
<dbReference type="InterPro" id="IPR002110">
    <property type="entry name" value="Ankyrin_rpt"/>
</dbReference>
<evidence type="ECO:0000259" key="6">
    <source>
        <dbReference type="PROSITE" id="PS51228"/>
    </source>
</evidence>